<dbReference type="Gene3D" id="3.40.30.10">
    <property type="entry name" value="Glutaredoxin"/>
    <property type="match status" value="1"/>
</dbReference>
<evidence type="ECO:0000259" key="1">
    <source>
        <dbReference type="PROSITE" id="PS50404"/>
    </source>
</evidence>
<feature type="domain" description="GST N-terminal" evidence="1">
    <location>
        <begin position="3"/>
        <end position="82"/>
    </location>
</feature>
<dbReference type="PANTHER" id="PTHR43968:SF6">
    <property type="entry name" value="GLUTATHIONE S-TRANSFERASE OMEGA"/>
    <property type="match status" value="1"/>
</dbReference>
<dbReference type="RefSeq" id="WP_339966693.1">
    <property type="nucleotide sequence ID" value="NZ_JBBHJY010000004.1"/>
</dbReference>
<dbReference type="Gene3D" id="1.20.1050.10">
    <property type="match status" value="1"/>
</dbReference>
<dbReference type="SUPFAM" id="SSF52833">
    <property type="entry name" value="Thioredoxin-like"/>
    <property type="match status" value="1"/>
</dbReference>
<reference evidence="2 3" key="1">
    <citation type="submission" date="2024-03" db="EMBL/GenBank/DDBJ databases">
        <authorList>
            <person name="Jo J.-H."/>
        </authorList>
    </citation>
    <scope>NUCLEOTIDE SEQUENCE [LARGE SCALE GENOMIC DNA]</scope>
    <source>
        <strain evidence="2 3">AS3R-12</strain>
    </source>
</reference>
<evidence type="ECO:0000313" key="3">
    <source>
        <dbReference type="Proteomes" id="UP001379235"/>
    </source>
</evidence>
<dbReference type="InterPro" id="IPR050983">
    <property type="entry name" value="GST_Omega/HSP26"/>
</dbReference>
<evidence type="ECO:0000313" key="2">
    <source>
        <dbReference type="EMBL" id="MEJ6010191.1"/>
    </source>
</evidence>
<gene>
    <name evidence="2" type="ORF">WG900_09700</name>
</gene>
<dbReference type="Proteomes" id="UP001379235">
    <property type="component" value="Unassembled WGS sequence"/>
</dbReference>
<dbReference type="CDD" id="cd03196">
    <property type="entry name" value="GST_C_5"/>
    <property type="match status" value="1"/>
</dbReference>
<dbReference type="PROSITE" id="PS50404">
    <property type="entry name" value="GST_NTER"/>
    <property type="match status" value="1"/>
</dbReference>
<accession>A0ABU8S9E6</accession>
<dbReference type="InterPro" id="IPR036282">
    <property type="entry name" value="Glutathione-S-Trfase_C_sf"/>
</dbReference>
<organism evidence="2 3">
    <name type="scientific">Novosphingobium aquae</name>
    <dbReference type="NCBI Taxonomy" id="3133435"/>
    <lineage>
        <taxon>Bacteria</taxon>
        <taxon>Pseudomonadati</taxon>
        <taxon>Pseudomonadota</taxon>
        <taxon>Alphaproteobacteria</taxon>
        <taxon>Sphingomonadales</taxon>
        <taxon>Sphingomonadaceae</taxon>
        <taxon>Novosphingobium</taxon>
    </lineage>
</organism>
<dbReference type="Pfam" id="PF13417">
    <property type="entry name" value="GST_N_3"/>
    <property type="match status" value="1"/>
</dbReference>
<proteinExistence type="predicted"/>
<dbReference type="InterPro" id="IPR004045">
    <property type="entry name" value="Glutathione_S-Trfase_N"/>
</dbReference>
<dbReference type="Pfam" id="PF13410">
    <property type="entry name" value="GST_C_2"/>
    <property type="match status" value="1"/>
</dbReference>
<dbReference type="CDD" id="cd03060">
    <property type="entry name" value="GST_N_Omega_like"/>
    <property type="match status" value="1"/>
</dbReference>
<dbReference type="SUPFAM" id="SSF47616">
    <property type="entry name" value="GST C-terminal domain-like"/>
    <property type="match status" value="1"/>
</dbReference>
<keyword evidence="3" id="KW-1185">Reference proteome</keyword>
<protein>
    <submittedName>
        <fullName evidence="2">Glutathione S-transferase</fullName>
    </submittedName>
</protein>
<name>A0ABU8S9E6_9SPHN</name>
<dbReference type="PANTHER" id="PTHR43968">
    <property type="match status" value="1"/>
</dbReference>
<comment type="caution">
    <text evidence="2">The sequence shown here is derived from an EMBL/GenBank/DDBJ whole genome shotgun (WGS) entry which is preliminary data.</text>
</comment>
<sequence>MGADPILYSFRRCPYAMRARLALAVSGLRHERREMKLAAKPAEMLEASPKGTVPVLVLPDGAVIDESIDIMVWALGHSDPDGWLARHDPALVAANDGGFKHDLDRYKYPERHDSDPAAHRASGLGFLATLEARLATSANLCGESEGLADAAIMPFVRQFAALEPEWFAAQPLPHLQSWLARHLASPRFAAVMDRHAPWQPGDVPVMVGEKGWSG</sequence>
<dbReference type="EMBL" id="JBBHJY010000004">
    <property type="protein sequence ID" value="MEJ6010191.1"/>
    <property type="molecule type" value="Genomic_DNA"/>
</dbReference>
<dbReference type="InterPro" id="IPR036249">
    <property type="entry name" value="Thioredoxin-like_sf"/>
</dbReference>